<dbReference type="PANTHER" id="PTHR38589:SF1">
    <property type="entry name" value="BLR0621 PROTEIN"/>
    <property type="match status" value="1"/>
</dbReference>
<name>A0A1G5NEB1_AFIMA</name>
<keyword evidence="4" id="KW-1185">Reference proteome</keyword>
<dbReference type="EMBL" id="FMVW01000003">
    <property type="protein sequence ID" value="SCZ35712.1"/>
    <property type="molecule type" value="Genomic_DNA"/>
</dbReference>
<accession>A0A1G5NEB1</accession>
<dbReference type="AlphaFoldDB" id="A0A1G5NEB1"/>
<protein>
    <submittedName>
        <fullName evidence="3">L,D-peptidoglycan transpeptidase YkuD, ErfK/YbiS/YcfS/YnhG family</fullName>
    </submittedName>
</protein>
<dbReference type="OrthoDB" id="9804204at2"/>
<dbReference type="InterPro" id="IPR005490">
    <property type="entry name" value="LD_TPept_cat_dom"/>
</dbReference>
<dbReference type="Proteomes" id="UP000199347">
    <property type="component" value="Unassembled WGS sequence"/>
</dbReference>
<evidence type="ECO:0000256" key="1">
    <source>
        <dbReference type="SAM" id="MobiDB-lite"/>
    </source>
</evidence>
<dbReference type="Pfam" id="PF03734">
    <property type="entry name" value="YkuD"/>
    <property type="match status" value="1"/>
</dbReference>
<organism evidence="3 4">
    <name type="scientific">Afifella marina DSM 2698</name>
    <dbReference type="NCBI Taxonomy" id="1120955"/>
    <lineage>
        <taxon>Bacteria</taxon>
        <taxon>Pseudomonadati</taxon>
        <taxon>Pseudomonadota</taxon>
        <taxon>Alphaproteobacteria</taxon>
        <taxon>Hyphomicrobiales</taxon>
        <taxon>Afifellaceae</taxon>
        <taxon>Afifella</taxon>
    </lineage>
</organism>
<dbReference type="PANTHER" id="PTHR38589">
    <property type="entry name" value="BLR0621 PROTEIN"/>
    <property type="match status" value="1"/>
</dbReference>
<proteinExistence type="predicted"/>
<dbReference type="GO" id="GO:0016740">
    <property type="term" value="F:transferase activity"/>
    <property type="evidence" value="ECO:0007669"/>
    <property type="project" value="InterPro"/>
</dbReference>
<reference evidence="3 4" key="1">
    <citation type="submission" date="2016-10" db="EMBL/GenBank/DDBJ databases">
        <authorList>
            <person name="de Groot N.N."/>
        </authorList>
    </citation>
    <scope>NUCLEOTIDE SEQUENCE [LARGE SCALE GENOMIC DNA]</scope>
    <source>
        <strain evidence="3 4">DSM 2698</strain>
    </source>
</reference>
<dbReference type="STRING" id="1120955.SAMN03080610_01953"/>
<sequence>MLPPDPRFRPQSRHKQPKRAAASSRRTAPQSGDCDRIYVRPLPSPSHAALLTFRGLTLRCAIGRAGVTHAKQKREGDGKSPVGRFVLEWCALRPDRRPMMPRPGIQTIVLRQSDGWCDEPASPAYNRAVRLPISASAEAMWRPDGLYDAVIGLSHNTAPRQRQMGSAIFFHLARPGLQATEGCVAIPRSAMRRILPFLSKRTQMVILARADAGRPKRV</sequence>
<gene>
    <name evidence="3" type="ORF">SAMN03080610_01953</name>
</gene>
<dbReference type="RefSeq" id="WP_092812006.1">
    <property type="nucleotide sequence ID" value="NZ_FMVW01000003.1"/>
</dbReference>
<evidence type="ECO:0000313" key="4">
    <source>
        <dbReference type="Proteomes" id="UP000199347"/>
    </source>
</evidence>
<evidence type="ECO:0000313" key="3">
    <source>
        <dbReference type="EMBL" id="SCZ35712.1"/>
    </source>
</evidence>
<evidence type="ECO:0000259" key="2">
    <source>
        <dbReference type="Pfam" id="PF03734"/>
    </source>
</evidence>
<feature type="domain" description="L,D-TPase catalytic" evidence="2">
    <location>
        <begin position="57"/>
        <end position="206"/>
    </location>
</feature>
<feature type="region of interest" description="Disordered" evidence="1">
    <location>
        <begin position="1"/>
        <end position="35"/>
    </location>
</feature>